<sequence>ELIDTMTRSFEDAARSITDGNRPNSKETNLVKNDQRKIQIASGHLRGMAAKWYKDNRDEIIYWKRDGAAENSFHALLVTFFTTPEKQHKWQLELNTLAQGRNEKVDAYATKFKKLLSRVDPLPESYTCECSLGGLKGKTATFVAVTSPRDLNEAIVAARKVEAGDYYSTHTSETTQSTDKKDELIEALVKQVQQLSVNYVALNNKKEKDIPEPERRCDNYREPRREIVCYGCGEMGHIARYSDEPEKKLRLQAESRWKNRLRQRRDEEPPLVDLNNTPDLMEEDEFRPILKPRRRRELSIVDKLAPYNIAQDLLNAPANVTYGQMLQYETNNGIWPRLFEGQSPPKKLRLWRCCKHNDQETLGQAPFEDRSTLDHGNRINRRNSTFGNGLVPEGPSKNPLRRATKGVSYEWGNQQQDAFEKLKEHLISAPILRYPDFDKTFYLHTDASGTGLGAVLAQKGEKNKEHVISYASRSLSKAERNYSATESECLATVRGGDGPFGVKMAADFEIEGKKSPVDPTSATLQLYDRTPSSLETNESKKNNETPIVIRPPDEWDEELETEEETYTTLAEGQVGRNWDDYEDKSGDETYDPGYSHNYHLGAGEAWWDLTEEEEYGLKERECIYLLENILAEPERGEDPYHRLDENLPRPSRNEVRRIMEEANGWYEEEVVAFLATTWDESEIDEELNGGEPITNSDTDDRQFDPYDDEKYVGEPYKKEVRYTMILESIVLEAREADLASTDDKEDNDPSPIDKNEEKEHIRCAKEELNRIHDSNPSEIKRHRDSLGNAVVIIQEIEELRECQGRIGKLKEKKRILKPDDKPNPAQVVGVL</sequence>
<gene>
    <name evidence="1" type="ORF">SPELUC_LOCUS8339</name>
</gene>
<name>A0ACA9N4P8_9GLOM</name>
<accession>A0ACA9N4P8</accession>
<dbReference type="EMBL" id="CAJVPW010012348">
    <property type="protein sequence ID" value="CAG8634645.1"/>
    <property type="molecule type" value="Genomic_DNA"/>
</dbReference>
<comment type="caution">
    <text evidence="1">The sequence shown here is derived from an EMBL/GenBank/DDBJ whole genome shotgun (WGS) entry which is preliminary data.</text>
</comment>
<evidence type="ECO:0000313" key="1">
    <source>
        <dbReference type="EMBL" id="CAG8634645.1"/>
    </source>
</evidence>
<proteinExistence type="predicted"/>
<protein>
    <submittedName>
        <fullName evidence="1">3519_t:CDS:1</fullName>
    </submittedName>
</protein>
<feature type="non-terminal residue" evidence="1">
    <location>
        <position position="1"/>
    </location>
</feature>
<feature type="non-terminal residue" evidence="1">
    <location>
        <position position="831"/>
    </location>
</feature>
<dbReference type="Proteomes" id="UP000789366">
    <property type="component" value="Unassembled WGS sequence"/>
</dbReference>
<organism evidence="1 2">
    <name type="scientific">Cetraspora pellucida</name>
    <dbReference type="NCBI Taxonomy" id="1433469"/>
    <lineage>
        <taxon>Eukaryota</taxon>
        <taxon>Fungi</taxon>
        <taxon>Fungi incertae sedis</taxon>
        <taxon>Mucoromycota</taxon>
        <taxon>Glomeromycotina</taxon>
        <taxon>Glomeromycetes</taxon>
        <taxon>Diversisporales</taxon>
        <taxon>Gigasporaceae</taxon>
        <taxon>Cetraspora</taxon>
    </lineage>
</organism>
<keyword evidence="2" id="KW-1185">Reference proteome</keyword>
<evidence type="ECO:0000313" key="2">
    <source>
        <dbReference type="Proteomes" id="UP000789366"/>
    </source>
</evidence>
<reference evidence="1" key="1">
    <citation type="submission" date="2021-06" db="EMBL/GenBank/DDBJ databases">
        <authorList>
            <person name="Kallberg Y."/>
            <person name="Tangrot J."/>
            <person name="Rosling A."/>
        </authorList>
    </citation>
    <scope>NUCLEOTIDE SEQUENCE</scope>
    <source>
        <strain evidence="1">28 12/20/2015</strain>
    </source>
</reference>